<comment type="subcellular location">
    <subcellularLocation>
        <location evidence="1 9">Cell membrane</location>
        <topology evidence="1 9">Multi-pass membrane protein</topology>
    </subcellularLocation>
</comment>
<dbReference type="OrthoDB" id="9804277at2"/>
<dbReference type="NCBIfam" id="TIGR00546">
    <property type="entry name" value="lnt"/>
    <property type="match status" value="1"/>
</dbReference>
<evidence type="ECO:0000256" key="8">
    <source>
        <dbReference type="ARBA" id="ARBA00023315"/>
    </source>
</evidence>
<dbReference type="Pfam" id="PF20154">
    <property type="entry name" value="LNT_N"/>
    <property type="match status" value="1"/>
</dbReference>
<comment type="similarity">
    <text evidence="2 9">Belongs to the CN hydrolase family. Apolipoprotein N-acyltransferase subfamily.</text>
</comment>
<accession>A0A1H4BCJ2</accession>
<feature type="transmembrane region" description="Helical" evidence="9">
    <location>
        <begin position="170"/>
        <end position="199"/>
    </location>
</feature>
<keyword evidence="7 9" id="KW-0472">Membrane</keyword>
<evidence type="ECO:0000256" key="4">
    <source>
        <dbReference type="ARBA" id="ARBA00022679"/>
    </source>
</evidence>
<gene>
    <name evidence="9" type="primary">lnt</name>
    <name evidence="12" type="ORF">SAMN05192529_1202</name>
</gene>
<keyword evidence="8 9" id="KW-0012">Acyltransferase</keyword>
<dbReference type="RefSeq" id="WP_091399991.1">
    <property type="nucleotide sequence ID" value="NZ_FNQY01000020.1"/>
</dbReference>
<proteinExistence type="inferred from homology"/>
<dbReference type="EMBL" id="FNQY01000020">
    <property type="protein sequence ID" value="SEA45849.1"/>
    <property type="molecule type" value="Genomic_DNA"/>
</dbReference>
<feature type="compositionally biased region" description="Polar residues" evidence="10">
    <location>
        <begin position="13"/>
        <end position="23"/>
    </location>
</feature>
<comment type="pathway">
    <text evidence="9">Protein modification; lipoprotein biosynthesis (N-acyl transfer).</text>
</comment>
<name>A0A1H4BCJ2_9BACT</name>
<evidence type="ECO:0000256" key="9">
    <source>
        <dbReference type="HAMAP-Rule" id="MF_01148"/>
    </source>
</evidence>
<feature type="region of interest" description="Disordered" evidence="10">
    <location>
        <begin position="1"/>
        <end position="30"/>
    </location>
</feature>
<dbReference type="GO" id="GO:0016410">
    <property type="term" value="F:N-acyltransferase activity"/>
    <property type="evidence" value="ECO:0007669"/>
    <property type="project" value="UniProtKB-UniRule"/>
</dbReference>
<dbReference type="GO" id="GO:0042158">
    <property type="term" value="P:lipoprotein biosynthetic process"/>
    <property type="evidence" value="ECO:0007669"/>
    <property type="project" value="UniProtKB-UniRule"/>
</dbReference>
<protein>
    <recommendedName>
        <fullName evidence="9">Apolipoprotein N-acyltransferase</fullName>
        <shortName evidence="9">ALP N-acyltransferase</shortName>
        <ecNumber evidence="9">2.3.1.269</ecNumber>
    </recommendedName>
</protein>
<evidence type="ECO:0000256" key="10">
    <source>
        <dbReference type="SAM" id="MobiDB-lite"/>
    </source>
</evidence>
<dbReference type="Proteomes" id="UP000199041">
    <property type="component" value="Unassembled WGS sequence"/>
</dbReference>
<feature type="transmembrane region" description="Helical" evidence="9">
    <location>
        <begin position="536"/>
        <end position="554"/>
    </location>
</feature>
<dbReference type="PANTHER" id="PTHR38686:SF1">
    <property type="entry name" value="APOLIPOPROTEIN N-ACYLTRANSFERASE"/>
    <property type="match status" value="1"/>
</dbReference>
<feature type="domain" description="CN hydrolase" evidence="11">
    <location>
        <begin position="283"/>
        <end position="521"/>
    </location>
</feature>
<dbReference type="SUPFAM" id="SSF56317">
    <property type="entry name" value="Carbon-nitrogen hydrolase"/>
    <property type="match status" value="1"/>
</dbReference>
<dbReference type="EC" id="2.3.1.269" evidence="9"/>
<sequence length="558" mass="60972">MTRQSSHKPGLRGQQTKPEQYGQSAGRAKPYNLSHPVTGLTVLSGLLTAYSFSQLNQVFIWGAFAPLFIAVLKGGQLLPANRKKAKQDYKTAACQGAKTGALFGAVIGLCLFNWMVAGAARFTGNSSLYGWIAYLLSTVILAISFALLVATISLVVLRRRTTGTDKNLRFVFLNALAVASLYCLWESALCSVSSGFPWFNFIAGLPLAKNIYLIQPTSLTGQSGLSFMVILINFLLAECLLNKSWQLGLLSLGNIFLYFCIGYGMLQAVNKRAVTPVIKIALLSENISPATKWDDHTGNALAQRLLDLSKKAAQAKPGLALWSESAIPWTYSKNDDLVNAILQNTASAHITHLLGINTATADMRIVHNSVYSILPDAQVIGRYDKQTLLSVIEDSFLGLAMPFRSSDGFMAVSSKENSPLPTPYGQAGILICNESTDPKLAYKAVQKGAQFLCNLSNDGWFSHTYLMPMHFYHARLRAVSCRKDLAINSNMGYCGLIQASGAIQLKQKSAAPRVYQVDVSPNQIKPFISRYPHLPLYFYALLLLTVLCIPFTAIKKGI</sequence>
<evidence type="ECO:0000256" key="1">
    <source>
        <dbReference type="ARBA" id="ARBA00004651"/>
    </source>
</evidence>
<reference evidence="12 13" key="1">
    <citation type="submission" date="2016-10" db="EMBL/GenBank/DDBJ databases">
        <authorList>
            <person name="de Groot N.N."/>
        </authorList>
    </citation>
    <scope>NUCLEOTIDE SEQUENCE [LARGE SCALE GENOMIC DNA]</scope>
    <source>
        <strain evidence="12 13">Vu-144</strain>
    </source>
</reference>
<evidence type="ECO:0000256" key="6">
    <source>
        <dbReference type="ARBA" id="ARBA00022989"/>
    </source>
</evidence>
<feature type="transmembrane region" description="Helical" evidence="9">
    <location>
        <begin position="58"/>
        <end position="78"/>
    </location>
</feature>
<keyword evidence="12" id="KW-0449">Lipoprotein</keyword>
<evidence type="ECO:0000256" key="3">
    <source>
        <dbReference type="ARBA" id="ARBA00022475"/>
    </source>
</evidence>
<keyword evidence="5 9" id="KW-0812">Transmembrane</keyword>
<keyword evidence="4 9" id="KW-0808">Transferase</keyword>
<feature type="transmembrane region" description="Helical" evidence="9">
    <location>
        <begin position="247"/>
        <end position="266"/>
    </location>
</feature>
<comment type="catalytic activity">
    <reaction evidence="9">
        <text>N-terminal S-1,2-diacyl-sn-glyceryl-L-cysteinyl-[lipoprotein] + a glycerophospholipid = N-acyl-S-1,2-diacyl-sn-glyceryl-L-cysteinyl-[lipoprotein] + a 2-acyl-sn-glycero-3-phospholipid + H(+)</text>
        <dbReference type="Rhea" id="RHEA:48228"/>
        <dbReference type="Rhea" id="RHEA-COMP:14681"/>
        <dbReference type="Rhea" id="RHEA-COMP:14684"/>
        <dbReference type="ChEBI" id="CHEBI:15378"/>
        <dbReference type="ChEBI" id="CHEBI:136912"/>
        <dbReference type="ChEBI" id="CHEBI:140656"/>
        <dbReference type="ChEBI" id="CHEBI:140657"/>
        <dbReference type="ChEBI" id="CHEBI:140660"/>
        <dbReference type="EC" id="2.3.1.269"/>
    </reaction>
</comment>
<dbReference type="HAMAP" id="MF_01148">
    <property type="entry name" value="Lnt"/>
    <property type="match status" value="1"/>
</dbReference>
<evidence type="ECO:0000256" key="7">
    <source>
        <dbReference type="ARBA" id="ARBA00023136"/>
    </source>
</evidence>
<feature type="compositionally biased region" description="Basic residues" evidence="10">
    <location>
        <begin position="1"/>
        <end position="10"/>
    </location>
</feature>
<dbReference type="UniPathway" id="UPA00666"/>
<keyword evidence="13" id="KW-1185">Reference proteome</keyword>
<dbReference type="InterPro" id="IPR003010">
    <property type="entry name" value="C-N_Hydrolase"/>
</dbReference>
<dbReference type="STRING" id="551991.SAMN05192529_1202"/>
<comment type="function">
    <text evidence="9">Catalyzes the phospholipid dependent N-acylation of the N-terminal cysteine of apolipoprotein, the last step in lipoprotein maturation.</text>
</comment>
<feature type="transmembrane region" description="Helical" evidence="9">
    <location>
        <begin position="132"/>
        <end position="158"/>
    </location>
</feature>
<dbReference type="Pfam" id="PF00795">
    <property type="entry name" value="CN_hydrolase"/>
    <property type="match status" value="1"/>
</dbReference>
<dbReference type="InterPro" id="IPR036526">
    <property type="entry name" value="C-N_Hydrolase_sf"/>
</dbReference>
<feature type="transmembrane region" description="Helical" evidence="9">
    <location>
        <begin position="33"/>
        <end position="52"/>
    </location>
</feature>
<evidence type="ECO:0000313" key="12">
    <source>
        <dbReference type="EMBL" id="SEA45849.1"/>
    </source>
</evidence>
<feature type="transmembrane region" description="Helical" evidence="9">
    <location>
        <begin position="219"/>
        <end position="240"/>
    </location>
</feature>
<organism evidence="12 13">
    <name type="scientific">Arachidicoccus rhizosphaerae</name>
    <dbReference type="NCBI Taxonomy" id="551991"/>
    <lineage>
        <taxon>Bacteria</taxon>
        <taxon>Pseudomonadati</taxon>
        <taxon>Bacteroidota</taxon>
        <taxon>Chitinophagia</taxon>
        <taxon>Chitinophagales</taxon>
        <taxon>Chitinophagaceae</taxon>
        <taxon>Arachidicoccus</taxon>
    </lineage>
</organism>
<dbReference type="AlphaFoldDB" id="A0A1H4BCJ2"/>
<evidence type="ECO:0000313" key="13">
    <source>
        <dbReference type="Proteomes" id="UP000199041"/>
    </source>
</evidence>
<dbReference type="InterPro" id="IPR004563">
    <property type="entry name" value="Apolipo_AcylTrfase"/>
</dbReference>
<dbReference type="PROSITE" id="PS50263">
    <property type="entry name" value="CN_HYDROLASE"/>
    <property type="match status" value="1"/>
</dbReference>
<evidence type="ECO:0000256" key="2">
    <source>
        <dbReference type="ARBA" id="ARBA00010065"/>
    </source>
</evidence>
<dbReference type="PANTHER" id="PTHR38686">
    <property type="entry name" value="APOLIPOPROTEIN N-ACYLTRANSFERASE"/>
    <property type="match status" value="1"/>
</dbReference>
<evidence type="ECO:0000256" key="5">
    <source>
        <dbReference type="ARBA" id="ARBA00022692"/>
    </source>
</evidence>
<dbReference type="GO" id="GO:0005886">
    <property type="term" value="C:plasma membrane"/>
    <property type="evidence" value="ECO:0007669"/>
    <property type="project" value="UniProtKB-SubCell"/>
</dbReference>
<evidence type="ECO:0000259" key="11">
    <source>
        <dbReference type="PROSITE" id="PS50263"/>
    </source>
</evidence>
<keyword evidence="3 9" id="KW-1003">Cell membrane</keyword>
<dbReference type="InterPro" id="IPR045378">
    <property type="entry name" value="LNT_N"/>
</dbReference>
<keyword evidence="6 9" id="KW-1133">Transmembrane helix</keyword>
<dbReference type="Gene3D" id="3.60.110.10">
    <property type="entry name" value="Carbon-nitrogen hydrolase"/>
    <property type="match status" value="1"/>
</dbReference>
<feature type="transmembrane region" description="Helical" evidence="9">
    <location>
        <begin position="99"/>
        <end position="120"/>
    </location>
</feature>